<evidence type="ECO:0000256" key="1">
    <source>
        <dbReference type="ARBA" id="ARBA00004370"/>
    </source>
</evidence>
<accession>A0A9P7YDJ1</accession>
<keyword evidence="4 8" id="KW-0812">Transmembrane</keyword>
<dbReference type="GO" id="GO:0016020">
    <property type="term" value="C:membrane"/>
    <property type="evidence" value="ECO:0007669"/>
    <property type="project" value="UniProtKB-SubCell"/>
</dbReference>
<proteinExistence type="predicted"/>
<organism evidence="9 10">
    <name type="scientific">Amylocarpus encephaloides</name>
    <dbReference type="NCBI Taxonomy" id="45428"/>
    <lineage>
        <taxon>Eukaryota</taxon>
        <taxon>Fungi</taxon>
        <taxon>Dikarya</taxon>
        <taxon>Ascomycota</taxon>
        <taxon>Pezizomycotina</taxon>
        <taxon>Leotiomycetes</taxon>
        <taxon>Helotiales</taxon>
        <taxon>Helotiales incertae sedis</taxon>
        <taxon>Amylocarpus</taxon>
    </lineage>
</organism>
<evidence type="ECO:0000256" key="8">
    <source>
        <dbReference type="SAM" id="Phobius"/>
    </source>
</evidence>
<dbReference type="Pfam" id="PF13641">
    <property type="entry name" value="Glyco_tranf_2_3"/>
    <property type="match status" value="1"/>
</dbReference>
<evidence type="ECO:0000256" key="2">
    <source>
        <dbReference type="ARBA" id="ARBA00022676"/>
    </source>
</evidence>
<evidence type="ECO:0000256" key="5">
    <source>
        <dbReference type="ARBA" id="ARBA00022989"/>
    </source>
</evidence>
<keyword evidence="10" id="KW-1185">Reference proteome</keyword>
<dbReference type="InterPro" id="IPR052427">
    <property type="entry name" value="Glycosyltrans_GT2/GT47"/>
</dbReference>
<dbReference type="InterPro" id="IPR029044">
    <property type="entry name" value="Nucleotide-diphossugar_trans"/>
</dbReference>
<reference evidence="9" key="1">
    <citation type="journal article" date="2021" name="IMA Fungus">
        <title>Genomic characterization of three marine fungi, including Emericellopsis atlantica sp. nov. with signatures of a generalist lifestyle and marine biomass degradation.</title>
        <authorList>
            <person name="Hagestad O.C."/>
            <person name="Hou L."/>
            <person name="Andersen J.H."/>
            <person name="Hansen E.H."/>
            <person name="Altermark B."/>
            <person name="Li C."/>
            <person name="Kuhnert E."/>
            <person name="Cox R.J."/>
            <person name="Crous P.W."/>
            <person name="Spatafora J.W."/>
            <person name="Lail K."/>
            <person name="Amirebrahimi M."/>
            <person name="Lipzen A."/>
            <person name="Pangilinan J."/>
            <person name="Andreopoulos W."/>
            <person name="Hayes R.D."/>
            <person name="Ng V."/>
            <person name="Grigoriev I.V."/>
            <person name="Jackson S.A."/>
            <person name="Sutton T.D.S."/>
            <person name="Dobson A.D.W."/>
            <person name="Rama T."/>
        </authorList>
    </citation>
    <scope>NUCLEOTIDE SEQUENCE</scope>
    <source>
        <strain evidence="9">TRa018bII</strain>
    </source>
</reference>
<evidence type="ECO:0000256" key="6">
    <source>
        <dbReference type="ARBA" id="ARBA00023136"/>
    </source>
</evidence>
<gene>
    <name evidence="9" type="ORF">BJ875DRAFT_545190</name>
</gene>
<comment type="caution">
    <text evidence="9">The sequence shown here is derived from an EMBL/GenBank/DDBJ whole genome shotgun (WGS) entry which is preliminary data.</text>
</comment>
<dbReference type="AlphaFoldDB" id="A0A9P7YDJ1"/>
<dbReference type="GO" id="GO:0016757">
    <property type="term" value="F:glycosyltransferase activity"/>
    <property type="evidence" value="ECO:0007669"/>
    <property type="project" value="UniProtKB-KW"/>
</dbReference>
<protein>
    <submittedName>
        <fullName evidence="9">Polysaccharide synthase</fullName>
    </submittedName>
</protein>
<dbReference type="PANTHER" id="PTHR47844:SF1">
    <property type="entry name" value="EXOSTOSIN-LIKE 2"/>
    <property type="match status" value="1"/>
</dbReference>
<feature type="transmembrane region" description="Helical" evidence="8">
    <location>
        <begin position="338"/>
        <end position="358"/>
    </location>
</feature>
<dbReference type="Gene3D" id="3.90.550.10">
    <property type="entry name" value="Spore Coat Polysaccharide Biosynthesis Protein SpsA, Chain A"/>
    <property type="match status" value="1"/>
</dbReference>
<keyword evidence="5 8" id="KW-1133">Transmembrane helix</keyword>
<dbReference type="PANTHER" id="PTHR47844">
    <property type="entry name" value="SYNTHASE CPS1, PUTATIVE (AFU_ORTHOLOGUE AFUA_7G02500)-RELATED"/>
    <property type="match status" value="1"/>
</dbReference>
<dbReference type="OrthoDB" id="3520730at2759"/>
<keyword evidence="7" id="KW-0325">Glycoprotein</keyword>
<keyword evidence="6 8" id="KW-0472">Membrane</keyword>
<feature type="transmembrane region" description="Helical" evidence="8">
    <location>
        <begin position="370"/>
        <end position="388"/>
    </location>
</feature>
<dbReference type="Proteomes" id="UP000824998">
    <property type="component" value="Unassembled WGS sequence"/>
</dbReference>
<comment type="subcellular location">
    <subcellularLocation>
        <location evidence="1">Membrane</location>
    </subcellularLocation>
</comment>
<name>A0A9P7YDJ1_9HELO</name>
<evidence type="ECO:0000256" key="4">
    <source>
        <dbReference type="ARBA" id="ARBA00022692"/>
    </source>
</evidence>
<evidence type="ECO:0000256" key="7">
    <source>
        <dbReference type="ARBA" id="ARBA00023180"/>
    </source>
</evidence>
<evidence type="ECO:0000313" key="9">
    <source>
        <dbReference type="EMBL" id="KAG9231685.1"/>
    </source>
</evidence>
<dbReference type="EMBL" id="MU251587">
    <property type="protein sequence ID" value="KAG9231685.1"/>
    <property type="molecule type" value="Genomic_DNA"/>
</dbReference>
<evidence type="ECO:0000256" key="3">
    <source>
        <dbReference type="ARBA" id="ARBA00022679"/>
    </source>
</evidence>
<keyword evidence="2" id="KW-0328">Glycosyltransferase</keyword>
<dbReference type="SUPFAM" id="SSF53448">
    <property type="entry name" value="Nucleotide-diphospho-sugar transferases"/>
    <property type="match status" value="1"/>
</dbReference>
<keyword evidence="3" id="KW-0808">Transferase</keyword>
<sequence length="429" mass="48984">MAVALGALWAWDAYEKAVVSYYTKKYKTVPLPDEPTYGPNDVSIIVPTIDTESTFSECLRLWLRSKPREVIIVTVPRCKRQVEQLIQRLEGSTDKITILTSPVANKRQQLMIGAKFASGKIHALVDDDAYWPVDTVIPYLLAPFEDAEIGAVAGIQSAEISPERQDPKVITVWEAAAALDMFQMKGLQAMRFAADGGCWALVGRTLFVRAAILQDPHFINAFTHQIVGNRVENGADDVFVTEWTFDHGWKVCVQNSPESKITTDVKQDHKFAWQVLRWERGNIRSFLSRIFVYPGSRAMMRRHPYSTRKMIERLARPLWAFVYVTVWLKTLWTAPWLSIAYVVWMILGWGGWVSAYRAFLEEYPYCGRKIWALLLMGNIAPILDVYMYCTMNNDSWLTRAADAQDVDDQDVDSIEKIEDMSETPTKFTS</sequence>
<evidence type="ECO:0000313" key="10">
    <source>
        <dbReference type="Proteomes" id="UP000824998"/>
    </source>
</evidence>